<dbReference type="AlphaFoldDB" id="A0A934W3S3"/>
<comment type="cofactor">
    <cofactor evidence="8">
        <name>Zn(2+)</name>
        <dbReference type="ChEBI" id="CHEBI:29105"/>
    </cofactor>
    <text evidence="8">Binds 1 zinc ion per subunit.</text>
</comment>
<dbReference type="Pfam" id="PF01979">
    <property type="entry name" value="Amidohydro_1"/>
    <property type="match status" value="1"/>
</dbReference>
<dbReference type="Gene3D" id="2.30.40.10">
    <property type="entry name" value="Urease, subunit C, domain 1"/>
    <property type="match status" value="1"/>
</dbReference>
<dbReference type="InterPro" id="IPR011059">
    <property type="entry name" value="Metal-dep_hydrolase_composite"/>
</dbReference>
<evidence type="ECO:0000256" key="5">
    <source>
        <dbReference type="ARBA" id="ARBA00022801"/>
    </source>
</evidence>
<dbReference type="GO" id="GO:0008270">
    <property type="term" value="F:zinc ion binding"/>
    <property type="evidence" value="ECO:0007669"/>
    <property type="project" value="UniProtKB-UniRule"/>
</dbReference>
<evidence type="ECO:0000256" key="8">
    <source>
        <dbReference type="RuleBase" id="RU366009"/>
    </source>
</evidence>
<dbReference type="GO" id="GO:0006147">
    <property type="term" value="P:guanine catabolic process"/>
    <property type="evidence" value="ECO:0007669"/>
    <property type="project" value="UniProtKB-UniRule"/>
</dbReference>
<dbReference type="PANTHER" id="PTHR11271:SF6">
    <property type="entry name" value="GUANINE DEAMINASE"/>
    <property type="match status" value="1"/>
</dbReference>
<evidence type="ECO:0000256" key="3">
    <source>
        <dbReference type="ARBA" id="ARBA00012781"/>
    </source>
</evidence>
<keyword evidence="6 8" id="KW-0862">Zinc</keyword>
<dbReference type="Proteomes" id="UP000622890">
    <property type="component" value="Unassembled WGS sequence"/>
</dbReference>
<dbReference type="FunFam" id="3.20.20.140:FF:000022">
    <property type="entry name" value="Guanine deaminase"/>
    <property type="match status" value="1"/>
</dbReference>
<evidence type="ECO:0000256" key="7">
    <source>
        <dbReference type="NCBIfam" id="TIGR02967"/>
    </source>
</evidence>
<dbReference type="GO" id="GO:0008892">
    <property type="term" value="F:guanine deaminase activity"/>
    <property type="evidence" value="ECO:0007669"/>
    <property type="project" value="UniProtKB-UniRule"/>
</dbReference>
<dbReference type="InterPro" id="IPR032466">
    <property type="entry name" value="Metal_Hydrolase"/>
</dbReference>
<dbReference type="EC" id="3.5.4.3" evidence="3 7"/>
<comment type="function">
    <text evidence="8">Catalyzes the hydrolytic deamination of guanine, producing xanthine and ammonia.</text>
</comment>
<name>A0A934W3S3_9BURK</name>
<comment type="pathway">
    <text evidence="1 8">Purine metabolism; guanine degradation; xanthine from guanine: step 1/1.</text>
</comment>
<organism evidence="10 11">
    <name type="scientific">Noviherbaspirillum pedocola</name>
    <dbReference type="NCBI Taxonomy" id="2801341"/>
    <lineage>
        <taxon>Bacteria</taxon>
        <taxon>Pseudomonadati</taxon>
        <taxon>Pseudomonadota</taxon>
        <taxon>Betaproteobacteria</taxon>
        <taxon>Burkholderiales</taxon>
        <taxon>Oxalobacteraceae</taxon>
        <taxon>Noviherbaspirillum</taxon>
    </lineage>
</organism>
<dbReference type="RefSeq" id="WP_200589688.1">
    <property type="nucleotide sequence ID" value="NZ_JAEPBG010000001.1"/>
</dbReference>
<dbReference type="InterPro" id="IPR006680">
    <property type="entry name" value="Amidohydro-rel"/>
</dbReference>
<keyword evidence="11" id="KW-1185">Reference proteome</keyword>
<dbReference type="EMBL" id="JAEPBG010000001">
    <property type="protein sequence ID" value="MBK4733152.1"/>
    <property type="molecule type" value="Genomic_DNA"/>
</dbReference>
<evidence type="ECO:0000256" key="1">
    <source>
        <dbReference type="ARBA" id="ARBA00004984"/>
    </source>
</evidence>
<dbReference type="Gene3D" id="3.20.20.140">
    <property type="entry name" value="Metal-dependent hydrolases"/>
    <property type="match status" value="1"/>
</dbReference>
<reference evidence="10" key="1">
    <citation type="submission" date="2021-01" db="EMBL/GenBank/DDBJ databases">
        <title>Genome sequence of strain Noviherbaspirillum sp. DKR-6.</title>
        <authorList>
            <person name="Chaudhary D.K."/>
        </authorList>
    </citation>
    <scope>NUCLEOTIDE SEQUENCE</scope>
    <source>
        <strain evidence="10">DKR-6</strain>
    </source>
</reference>
<evidence type="ECO:0000256" key="6">
    <source>
        <dbReference type="ARBA" id="ARBA00022833"/>
    </source>
</evidence>
<dbReference type="SUPFAM" id="SSF51338">
    <property type="entry name" value="Composite domain of metallo-dependent hydrolases"/>
    <property type="match status" value="1"/>
</dbReference>
<evidence type="ECO:0000313" key="11">
    <source>
        <dbReference type="Proteomes" id="UP000622890"/>
    </source>
</evidence>
<proteinExistence type="inferred from homology"/>
<dbReference type="NCBIfam" id="TIGR02967">
    <property type="entry name" value="guan_deamin"/>
    <property type="match status" value="1"/>
</dbReference>
<dbReference type="InterPro" id="IPR014311">
    <property type="entry name" value="Guanine_deaminase"/>
</dbReference>
<dbReference type="PANTHER" id="PTHR11271">
    <property type="entry name" value="GUANINE DEAMINASE"/>
    <property type="match status" value="1"/>
</dbReference>
<keyword evidence="4 8" id="KW-0479">Metal-binding</keyword>
<feature type="domain" description="Amidohydrolase-related" evidence="9">
    <location>
        <begin position="66"/>
        <end position="425"/>
    </location>
</feature>
<sequence>MIHAYRGSVLHFHDDPAFAGETAHSWHADGLLIVEDGRVRAAGDYAQLAATLPPDAQVTDHSGKLILPGFIDTHVHYPQTDMIASPAPGLLPWLETYTFPTESRFRDPEHAGEVARFFLDELARSGTTTAMVYCTVHPESVDAFFAESSARNLRMVAGKVLMDRNCPDFLRDTAESGARDSEALIGRWHGRGRQMYALTPRFAPTSTEEQLGLTGELARAYPDTFIQSHVAENTDEIAWVKSLYPSARSYLDVYDRYGLLRERAMYAHCIYLDETDRARMAETGAAAALCPTSNLFLGSGLFDFAAADAVKMPLSMATDVGGGTSFSMLKTMNELYKVARMGGTYLPALRMFYLATLGGARSMGLEGVIGSFAPGAEADFVVINPQATEMLARRSARAESLEEQLFALALLGDDRAVAATYSAGKLQYFSSKTAT</sequence>
<evidence type="ECO:0000313" key="10">
    <source>
        <dbReference type="EMBL" id="MBK4733152.1"/>
    </source>
</evidence>
<evidence type="ECO:0000259" key="9">
    <source>
        <dbReference type="Pfam" id="PF01979"/>
    </source>
</evidence>
<dbReference type="InterPro" id="IPR051607">
    <property type="entry name" value="Metallo-dep_hydrolases"/>
</dbReference>
<comment type="catalytic activity">
    <reaction evidence="8">
        <text>guanine + H2O + H(+) = xanthine + NH4(+)</text>
        <dbReference type="Rhea" id="RHEA:14665"/>
        <dbReference type="ChEBI" id="CHEBI:15377"/>
        <dbReference type="ChEBI" id="CHEBI:15378"/>
        <dbReference type="ChEBI" id="CHEBI:16235"/>
        <dbReference type="ChEBI" id="CHEBI:17712"/>
        <dbReference type="ChEBI" id="CHEBI:28938"/>
        <dbReference type="EC" id="3.5.4.3"/>
    </reaction>
</comment>
<evidence type="ECO:0000256" key="4">
    <source>
        <dbReference type="ARBA" id="ARBA00022723"/>
    </source>
</evidence>
<evidence type="ECO:0000256" key="2">
    <source>
        <dbReference type="ARBA" id="ARBA00006745"/>
    </source>
</evidence>
<dbReference type="NCBIfam" id="NF006679">
    <property type="entry name" value="PRK09228.1"/>
    <property type="match status" value="1"/>
</dbReference>
<dbReference type="SUPFAM" id="SSF51556">
    <property type="entry name" value="Metallo-dependent hydrolases"/>
    <property type="match status" value="1"/>
</dbReference>
<comment type="caution">
    <text evidence="10">The sequence shown here is derived from an EMBL/GenBank/DDBJ whole genome shotgun (WGS) entry which is preliminary data.</text>
</comment>
<dbReference type="CDD" id="cd01303">
    <property type="entry name" value="GDEase"/>
    <property type="match status" value="1"/>
</dbReference>
<comment type="similarity">
    <text evidence="2 8">Belongs to the metallo-dependent hydrolases superfamily. ATZ/TRZ family.</text>
</comment>
<gene>
    <name evidence="10" type="primary">guaD</name>
    <name evidence="10" type="ORF">JJB74_00785</name>
</gene>
<keyword evidence="5 8" id="KW-0378">Hydrolase</keyword>
<accession>A0A934W3S3</accession>
<dbReference type="GO" id="GO:0005829">
    <property type="term" value="C:cytosol"/>
    <property type="evidence" value="ECO:0007669"/>
    <property type="project" value="TreeGrafter"/>
</dbReference>
<protein>
    <recommendedName>
        <fullName evidence="3 7">Guanine deaminase</fullName>
        <shortName evidence="8">Guanase</shortName>
        <ecNumber evidence="3 7">3.5.4.3</ecNumber>
    </recommendedName>
    <alternativeName>
        <fullName evidence="8">Guanine aminohydrolase</fullName>
    </alternativeName>
</protein>